<dbReference type="GeneID" id="90540516"/>
<sequence length="348" mass="41213">MNKKYLNWTEKHKPLRFTDLVFAEDVHIKLLNIFKGLDDKSVIILTGPVSSGKSTLVRIMCDLFKYNIIESTCSSNTIDNKKNIMVIEDVEQNYKLPSYKKFPLIITSTYNLSDRNLQNIYKAKDLKINNIHIKRLDYDLIRIIIDKIYKIEKMDFKSYTKLIKNCDYDLRSIINNLQIRNLNLVSKEFINPYDIFTKHLKWNQFDNKNINFVYSAYINEATSVASDAFSLYDILGEKYYYLPLSRVNQKRNKNVQIIKNTESKKENVSYKDHYSYLLNVKTKSPKNILYLTESIKRKCVGFTIDEIQNIKKPKEEVRESNEKFSFIYKKGVSKCCKRYLSLEEFINL</sequence>
<protein>
    <submittedName>
        <fullName evidence="1">Replication factor C subunit 1-like protein</fullName>
    </submittedName>
</protein>
<evidence type="ECO:0000313" key="2">
    <source>
        <dbReference type="Proteomes" id="UP001334084"/>
    </source>
</evidence>
<name>A0AAX4J9Y0_9MICR</name>
<dbReference type="RefSeq" id="XP_065328852.1">
    <property type="nucleotide sequence ID" value="XM_065472780.1"/>
</dbReference>
<gene>
    <name evidence="1" type="ORF">VNE69_02226</name>
</gene>
<evidence type="ECO:0000313" key="1">
    <source>
        <dbReference type="EMBL" id="WUR02707.1"/>
    </source>
</evidence>
<dbReference type="SUPFAM" id="SSF52540">
    <property type="entry name" value="P-loop containing nucleoside triphosphate hydrolases"/>
    <property type="match status" value="1"/>
</dbReference>
<dbReference type="AlphaFoldDB" id="A0AAX4J9Y0"/>
<dbReference type="KEGG" id="vnx:VNE69_02226"/>
<accession>A0AAX4J9Y0</accession>
<reference evidence="1" key="1">
    <citation type="journal article" date="2024" name="BMC Genomics">
        <title>Functional annotation of a divergent genome using sequence and structure-based similarity.</title>
        <authorList>
            <person name="Svedberg D."/>
            <person name="Winiger R.R."/>
            <person name="Berg A."/>
            <person name="Sharma H."/>
            <person name="Tellgren-Roth C."/>
            <person name="Debrunner-Vossbrinck B.A."/>
            <person name="Vossbrinck C.R."/>
            <person name="Barandun J."/>
        </authorList>
    </citation>
    <scope>NUCLEOTIDE SEQUENCE</scope>
    <source>
        <strain evidence="1">Illinois isolate</strain>
    </source>
</reference>
<proteinExistence type="predicted"/>
<organism evidence="1 2">
    <name type="scientific">Vairimorpha necatrix</name>
    <dbReference type="NCBI Taxonomy" id="6039"/>
    <lineage>
        <taxon>Eukaryota</taxon>
        <taxon>Fungi</taxon>
        <taxon>Fungi incertae sedis</taxon>
        <taxon>Microsporidia</taxon>
        <taxon>Nosematidae</taxon>
        <taxon>Vairimorpha</taxon>
    </lineage>
</organism>
<dbReference type="EMBL" id="CP142727">
    <property type="protein sequence ID" value="WUR02707.1"/>
    <property type="molecule type" value="Genomic_DNA"/>
</dbReference>
<dbReference type="InterPro" id="IPR027417">
    <property type="entry name" value="P-loop_NTPase"/>
</dbReference>
<dbReference type="Proteomes" id="UP001334084">
    <property type="component" value="Chromosome 2"/>
</dbReference>
<dbReference type="Gene3D" id="3.40.50.300">
    <property type="entry name" value="P-loop containing nucleotide triphosphate hydrolases"/>
    <property type="match status" value="1"/>
</dbReference>
<keyword evidence="2" id="KW-1185">Reference proteome</keyword>